<feature type="signal peptide" evidence="2">
    <location>
        <begin position="1"/>
        <end position="22"/>
    </location>
</feature>
<accession>A0A061J2K9</accession>
<comment type="caution">
    <text evidence="3">The sequence shown here is derived from an EMBL/GenBank/DDBJ whole genome shotgun (WGS) entry which is preliminary data.</text>
</comment>
<feature type="compositionally biased region" description="Basic and acidic residues" evidence="1">
    <location>
        <begin position="1136"/>
        <end position="1149"/>
    </location>
</feature>
<reference evidence="3 4" key="1">
    <citation type="submission" date="2013-07" db="EMBL/GenBank/DDBJ databases">
        <authorList>
            <person name="Stoco P.H."/>
            <person name="Wagner G."/>
            <person name="Gerber A."/>
            <person name="Zaha A."/>
            <person name="Thompson C."/>
            <person name="Bartholomeu D.C."/>
            <person name="Luckemeyer D.D."/>
            <person name="Bahia D."/>
            <person name="Loreto E."/>
            <person name="Prestes E.B."/>
            <person name="Lima F.M."/>
            <person name="Rodrigues-Luiz G."/>
            <person name="Vallejo G.A."/>
            <person name="Filho J.F."/>
            <person name="Monteiro K.M."/>
            <person name="Tyler K.M."/>
            <person name="de Almeida L.G."/>
            <person name="Ortiz M.F."/>
            <person name="Siervo M.A."/>
            <person name="de Moraes M.H."/>
            <person name="Cunha O.L."/>
            <person name="Mendonca-Neto R."/>
            <person name="Silva R."/>
            <person name="Teixeira S.M."/>
            <person name="Murta S.M."/>
            <person name="Sincero T.C."/>
            <person name="Mendes T.A."/>
            <person name="Urmenyi T.P."/>
            <person name="Silva V.G."/>
            <person name="da Rocha W.D."/>
            <person name="Andersson B."/>
            <person name="Romanha A.J."/>
            <person name="Steindel M."/>
            <person name="de Vasconcelos A.T."/>
            <person name="Grisard E.C."/>
        </authorList>
    </citation>
    <scope>NUCLEOTIDE SEQUENCE [LARGE SCALE GENOMIC DNA]</scope>
    <source>
        <strain evidence="3 4">SC58</strain>
    </source>
</reference>
<evidence type="ECO:0000256" key="1">
    <source>
        <dbReference type="SAM" id="MobiDB-lite"/>
    </source>
</evidence>
<evidence type="ECO:0000256" key="2">
    <source>
        <dbReference type="SAM" id="SignalP"/>
    </source>
</evidence>
<dbReference type="SUPFAM" id="SSF48371">
    <property type="entry name" value="ARM repeat"/>
    <property type="match status" value="2"/>
</dbReference>
<dbReference type="EMBL" id="AUPL01004782">
    <property type="protein sequence ID" value="ESL07527.1"/>
    <property type="molecule type" value="Genomic_DNA"/>
</dbReference>
<feature type="chain" id="PRO_5001601437" description="DUF3730 domain-containing protein" evidence="2">
    <location>
        <begin position="23"/>
        <end position="1773"/>
    </location>
</feature>
<feature type="region of interest" description="Disordered" evidence="1">
    <location>
        <begin position="191"/>
        <end position="211"/>
    </location>
</feature>
<dbReference type="InterPro" id="IPR016024">
    <property type="entry name" value="ARM-type_fold"/>
</dbReference>
<sequence>MVRDASTNWLLLVLGRLRRAAAQLRSRPVCEQGQAEYAATVQLLELQVLALESDEWRALAGSGAVAEVVGFAVESVLEDPLSCFAVQAWAGAMDALLARANPAVNAAQHVPRLWDAAKRSAKDRGGNNATLQAALTLLRVVLKRCPADVDCVPRHNLPHPVKTVAVAPRVAALELLPYLILQPHKYIQQQQQRRQHYTHEERPGGPTPPSLLLSRRPLLAAAWLDYLRKAVACPLLVVRERAAESICDLLKGGVVLEAFQSAAMLDMLMSLAKSDGISCRLENGVGTAIGCLLAAARDGIDWTHFAAATDAEAADIIRHIFNPRAMNHATQRVLSVAIGELLLQTVSLDSTERAVSRLFELLQPVPHDDRMYMPTIVSRAVLLWASRMGSDMLRGVVATSLIRFLDASYAKIVTHTTLLCVIGVVRMVLATSEFAAALWAQLLRIPMRHPSLLQVTGEAMACLAQHNELCERALLRELYTASIEMEPDKPLSPSFALHAKALLVMPAEFVRRPCVLEILIELVAALSIDLPPPEVKGFFLMHVEYFNRLALLLLKHQRGQLPPATVANVRTSVRVFLSLLVSNPSGTSVYARAASSACVVLMEVGASDIELKLVVALLETLDAAGVSLQRDVRSAVYALLTRASWSAWSACSDDTGKRGVVMQALADVSEANRNGLPCLAEERGDTAEVEGARLLGVAAECLDEYQRFLPPMTQKAQTNATWHAVCLIVASCTEWVEEGCRQVVLDSLRGWCTAAEGEPMVTAWNVLCCLNGLFVRCDGALEWVTAAATEWFTFVEDHWLSSSVWAVRLAAAQLLARLAAITGRRDDFTSVAVKNFSTGVDAYHLSGVLLALGEMHRTNSGATASMAISFVLRVLKQHGVCGDTAVVAAALVAMTRMVPHHSAQVHAVVSTVLMPQLLSPATTATVDPFVLVLLLELFLLVLPHMPPATHPGVSVCVRGVVHAVVSSRALSGEATSAVLSMLRRAAADPQRPLVEVTANVVATSPPVLDPLALKKEVLGLLGSNGCSNDLVSCAAADMMGVCCGAAAAANVLWVSLVRLAQMIDAAASLETRQAWMNVARIVLHGADGAHLSACQEEMKLIMRGKPVHQPHDGEAVAREPLVKSGREEGMGGFSASREKKGNEAKDGDAAKAEMVTSEVGAKLAVLSLMTEMVQQPHLCVRLKDELLERHLHLLISSASLVEVEPLFIRPAADALLAVVDRYGQRAKDAATPFLNPWRVALVSGIRRIIQHSLVCCAESCQLAESFIRCNLADDASVRRVVVALRALLETLEGCDADDDAVVHGGCGRIILALSACRTQAVAAHWLQAEQAASEAMASMSGQAAATLVCNRLATSLAMMHRFRPAYDMIPTPLDDCGYATPNDALGMLENMCSTLQVLGPTVRHTAGCLLCLLLCTPGVALRPMQTIVPLLSTTHQEAMVSTAFGLLLQEGDDALSDEDATLVLEIAAATNCAKCATEVESLLLVLATHHRPCVGSLASLRLAAEASCSVDCMNLVLQALNVDVLLASSEPTTITMVYMQHLSGEERRWMALESACGFLLLQLIHSTDDQQLLFAGSRVMYAALSRLMEALAQSTDPLGLLRRVFPAMPHDVRLCGTVLAACSSARRPELRRRWSPCVQHALLCIIHAETLQQEQHSPQVLERVRLFIRALLMLVVEAGTSSPADATDEVGSRYPDACAVLTQQLMRLYADELKSIIQSLSSEEAALLRRLMQLQGRGEAPHASPAAVEGDAPQKRTAAAVPQRLTIDLSLYT</sequence>
<dbReference type="OrthoDB" id="247827at2759"/>
<keyword evidence="2" id="KW-0732">Signal</keyword>
<protein>
    <recommendedName>
        <fullName evidence="5">DUF3730 domain-containing protein</fullName>
    </recommendedName>
</protein>
<feature type="region of interest" description="Disordered" evidence="1">
    <location>
        <begin position="1126"/>
        <end position="1149"/>
    </location>
</feature>
<gene>
    <name evidence="3" type="ORF">TRSC58_04782</name>
</gene>
<dbReference type="Proteomes" id="UP000031737">
    <property type="component" value="Unassembled WGS sequence"/>
</dbReference>
<evidence type="ECO:0000313" key="3">
    <source>
        <dbReference type="EMBL" id="ESL07527.1"/>
    </source>
</evidence>
<dbReference type="VEuPathDB" id="TriTrypDB:TRSC58_04782"/>
<organism evidence="3 4">
    <name type="scientific">Trypanosoma rangeli SC58</name>
    <dbReference type="NCBI Taxonomy" id="429131"/>
    <lineage>
        <taxon>Eukaryota</taxon>
        <taxon>Discoba</taxon>
        <taxon>Euglenozoa</taxon>
        <taxon>Kinetoplastea</taxon>
        <taxon>Metakinetoplastina</taxon>
        <taxon>Trypanosomatida</taxon>
        <taxon>Trypanosomatidae</taxon>
        <taxon>Trypanosoma</taxon>
        <taxon>Herpetosoma</taxon>
    </lineage>
</organism>
<feature type="region of interest" description="Disordered" evidence="1">
    <location>
        <begin position="1739"/>
        <end position="1759"/>
    </location>
</feature>
<name>A0A061J2K9_TRYRA</name>
<evidence type="ECO:0000313" key="4">
    <source>
        <dbReference type="Proteomes" id="UP000031737"/>
    </source>
</evidence>
<proteinExistence type="predicted"/>
<keyword evidence="4" id="KW-1185">Reference proteome</keyword>
<evidence type="ECO:0008006" key="5">
    <source>
        <dbReference type="Google" id="ProtNLM"/>
    </source>
</evidence>